<evidence type="ECO:0000313" key="1">
    <source>
        <dbReference type="EMBL" id="EAT82477.1"/>
    </source>
</evidence>
<reference evidence="2" key="1">
    <citation type="journal article" date="2007" name="Plant Cell">
        <title>Dothideomycete-plant interactions illuminated by genome sequencing and EST analysis of the wheat pathogen Stagonospora nodorum.</title>
        <authorList>
            <person name="Hane J.K."/>
            <person name="Lowe R.G."/>
            <person name="Solomon P.S."/>
            <person name="Tan K.C."/>
            <person name="Schoch C.L."/>
            <person name="Spatafora J.W."/>
            <person name="Crous P.W."/>
            <person name="Kodira C."/>
            <person name="Birren B.W."/>
            <person name="Galagan J.E."/>
            <person name="Torriani S.F."/>
            <person name="McDonald B.A."/>
            <person name="Oliver R.P."/>
        </authorList>
    </citation>
    <scope>NUCLEOTIDE SEQUENCE [LARGE SCALE GENOMIC DNA]</scope>
    <source>
        <strain evidence="2">SN15 / ATCC MYA-4574 / FGSC 10173</strain>
    </source>
</reference>
<dbReference type="Proteomes" id="UP000001055">
    <property type="component" value="Unassembled WGS sequence"/>
</dbReference>
<dbReference type="AlphaFoldDB" id="Q0UDM2"/>
<proteinExistence type="predicted"/>
<dbReference type="RefSeq" id="XP_001800424.1">
    <property type="nucleotide sequence ID" value="XM_001800372.1"/>
</dbReference>
<dbReference type="HOGENOM" id="CLU_2868423_0_0_1"/>
<gene>
    <name evidence="1" type="ORF">SNOG_10142</name>
</gene>
<dbReference type="KEGG" id="pno:SNOG_10142"/>
<sequence>MLIDFPRNKSRAYNSKLRSLQPRRVTAEAWDGAWATSRGMSKRVISRHALPSDKHVHALTTMIP</sequence>
<name>Q0UDM2_PHANO</name>
<dbReference type="GeneID" id="5977330"/>
<dbReference type="InParanoid" id="Q0UDM2"/>
<evidence type="ECO:0000313" key="2">
    <source>
        <dbReference type="Proteomes" id="UP000001055"/>
    </source>
</evidence>
<organism evidence="1 2">
    <name type="scientific">Phaeosphaeria nodorum (strain SN15 / ATCC MYA-4574 / FGSC 10173)</name>
    <name type="common">Glume blotch fungus</name>
    <name type="synonym">Parastagonospora nodorum</name>
    <dbReference type="NCBI Taxonomy" id="321614"/>
    <lineage>
        <taxon>Eukaryota</taxon>
        <taxon>Fungi</taxon>
        <taxon>Dikarya</taxon>
        <taxon>Ascomycota</taxon>
        <taxon>Pezizomycotina</taxon>
        <taxon>Dothideomycetes</taxon>
        <taxon>Pleosporomycetidae</taxon>
        <taxon>Pleosporales</taxon>
        <taxon>Pleosporineae</taxon>
        <taxon>Phaeosphaeriaceae</taxon>
        <taxon>Parastagonospora</taxon>
    </lineage>
</organism>
<protein>
    <submittedName>
        <fullName evidence="1">Uncharacterized protein</fullName>
    </submittedName>
</protein>
<dbReference type="EMBL" id="CH445340">
    <property type="protein sequence ID" value="EAT82477.1"/>
    <property type="molecule type" value="Genomic_DNA"/>
</dbReference>
<accession>Q0UDM2</accession>